<accession>A0A151AQU8</accession>
<dbReference type="InterPro" id="IPR008331">
    <property type="entry name" value="Ferritin_DPS_dom"/>
</dbReference>
<dbReference type="Proteomes" id="UP000075374">
    <property type="component" value="Unassembled WGS sequence"/>
</dbReference>
<dbReference type="EMBL" id="LTBB01000002">
    <property type="protein sequence ID" value="KYH30014.1"/>
    <property type="molecule type" value="Genomic_DNA"/>
</dbReference>
<sequence length="143" mass="16685">MDCKKLNEYLSNLAVLNAKLHNLHWNVKGIHFMEIHQFTETLYNDFFEKYDEVAELLKMRGEKPLVKLSDYVQNASIKELDENDFSSDEVIKIIQEDLNTMKNLATDIRNTADKADDFEVVSMFEGHISGYSKNLWFIKSMLA</sequence>
<reference evidence="4 5" key="1">
    <citation type="submission" date="2016-02" db="EMBL/GenBank/DDBJ databases">
        <title>Genome sequence of Clostridium colicanis DSM 13634.</title>
        <authorList>
            <person name="Poehlein A."/>
            <person name="Daniel R."/>
        </authorList>
    </citation>
    <scope>NUCLEOTIDE SEQUENCE [LARGE SCALE GENOMIC DNA]</scope>
    <source>
        <strain evidence="4 5">DSM 13634</strain>
    </source>
</reference>
<dbReference type="Pfam" id="PF00210">
    <property type="entry name" value="Ferritin"/>
    <property type="match status" value="1"/>
</dbReference>
<evidence type="ECO:0000256" key="1">
    <source>
        <dbReference type="ARBA" id="ARBA00009497"/>
    </source>
</evidence>
<evidence type="ECO:0000313" key="5">
    <source>
        <dbReference type="Proteomes" id="UP000075374"/>
    </source>
</evidence>
<dbReference type="InterPro" id="IPR012347">
    <property type="entry name" value="Ferritin-like"/>
</dbReference>
<dbReference type="InterPro" id="IPR009078">
    <property type="entry name" value="Ferritin-like_SF"/>
</dbReference>
<organism evidence="4 5">
    <name type="scientific">Clostridium colicanis DSM 13634</name>
    <dbReference type="NCBI Taxonomy" id="1121305"/>
    <lineage>
        <taxon>Bacteria</taxon>
        <taxon>Bacillati</taxon>
        <taxon>Bacillota</taxon>
        <taxon>Clostridia</taxon>
        <taxon>Eubacteriales</taxon>
        <taxon>Clostridiaceae</taxon>
        <taxon>Clostridium</taxon>
    </lineage>
</organism>
<evidence type="ECO:0000313" key="4">
    <source>
        <dbReference type="EMBL" id="KYH30014.1"/>
    </source>
</evidence>
<gene>
    <name evidence="4" type="primary">dps</name>
    <name evidence="4" type="ORF">CLCOL_06520</name>
</gene>
<dbReference type="AlphaFoldDB" id="A0A151AQU8"/>
<dbReference type="PRINTS" id="PR01346">
    <property type="entry name" value="HELNAPAPROT"/>
</dbReference>
<dbReference type="STRING" id="1121305.CLCOL_06520"/>
<dbReference type="Gene3D" id="1.20.1260.10">
    <property type="match status" value="1"/>
</dbReference>
<evidence type="ECO:0000259" key="3">
    <source>
        <dbReference type="Pfam" id="PF00210"/>
    </source>
</evidence>
<dbReference type="PANTHER" id="PTHR42932">
    <property type="entry name" value="GENERAL STRESS PROTEIN 20U"/>
    <property type="match status" value="1"/>
</dbReference>
<dbReference type="GO" id="GO:0016491">
    <property type="term" value="F:oxidoreductase activity"/>
    <property type="evidence" value="ECO:0007669"/>
    <property type="project" value="UniProtKB-KW"/>
</dbReference>
<protein>
    <submittedName>
        <fullName evidence="4">DNA protection during starvation protein</fullName>
        <ecNumber evidence="4">1.16.-.-</ecNumber>
    </submittedName>
</protein>
<dbReference type="CDD" id="cd01043">
    <property type="entry name" value="DPS"/>
    <property type="match status" value="1"/>
</dbReference>
<comment type="similarity">
    <text evidence="1 2">Belongs to the Dps family.</text>
</comment>
<keyword evidence="5" id="KW-1185">Reference proteome</keyword>
<dbReference type="EC" id="1.16.-.-" evidence="4"/>
<dbReference type="SUPFAM" id="SSF47240">
    <property type="entry name" value="Ferritin-like"/>
    <property type="match status" value="1"/>
</dbReference>
<dbReference type="PIRSF" id="PIRSF005900">
    <property type="entry name" value="Dps"/>
    <property type="match status" value="1"/>
</dbReference>
<comment type="caution">
    <text evidence="4">The sequence shown here is derived from an EMBL/GenBank/DDBJ whole genome shotgun (WGS) entry which is preliminary data.</text>
</comment>
<dbReference type="PATRIC" id="fig|1121305.3.peg.658"/>
<name>A0A151AQU8_9CLOT</name>
<dbReference type="RefSeq" id="WP_061857570.1">
    <property type="nucleotide sequence ID" value="NZ_LTBB01000002.1"/>
</dbReference>
<proteinExistence type="inferred from homology"/>
<dbReference type="PANTHER" id="PTHR42932:SF1">
    <property type="entry name" value="GENERAL STRESS PROTEIN 20U"/>
    <property type="match status" value="1"/>
</dbReference>
<feature type="domain" description="Ferritin/DPS" evidence="3">
    <location>
        <begin position="4"/>
        <end position="142"/>
    </location>
</feature>
<keyword evidence="4" id="KW-0560">Oxidoreductase</keyword>
<evidence type="ECO:0000256" key="2">
    <source>
        <dbReference type="RuleBase" id="RU003875"/>
    </source>
</evidence>
<dbReference type="InterPro" id="IPR002177">
    <property type="entry name" value="DPS_DNA-bd"/>
</dbReference>
<dbReference type="GO" id="GO:0008199">
    <property type="term" value="F:ferric iron binding"/>
    <property type="evidence" value="ECO:0007669"/>
    <property type="project" value="InterPro"/>
</dbReference>